<comment type="caution">
    <text evidence="7">The sequence shown here is derived from an EMBL/GenBank/DDBJ whole genome shotgun (WGS) entry which is preliminary data.</text>
</comment>
<feature type="chain" id="PRO_5028305470" evidence="5">
    <location>
        <begin position="18"/>
        <end position="104"/>
    </location>
</feature>
<dbReference type="PROSITE" id="PS51007">
    <property type="entry name" value="CYTC"/>
    <property type="match status" value="1"/>
</dbReference>
<name>A0A7C5LAE2_AQUAO</name>
<evidence type="ECO:0000256" key="1">
    <source>
        <dbReference type="ARBA" id="ARBA00022617"/>
    </source>
</evidence>
<dbReference type="AlphaFoldDB" id="A0A7C5LAE2"/>
<keyword evidence="3 4" id="KW-0408">Iron</keyword>
<dbReference type="GO" id="GO:0020037">
    <property type="term" value="F:heme binding"/>
    <property type="evidence" value="ECO:0007669"/>
    <property type="project" value="InterPro"/>
</dbReference>
<gene>
    <name evidence="7" type="ORF">ENJ61_08265</name>
</gene>
<evidence type="ECO:0000259" key="6">
    <source>
        <dbReference type="PROSITE" id="PS51007"/>
    </source>
</evidence>
<dbReference type="InterPro" id="IPR036909">
    <property type="entry name" value="Cyt_c-like_dom_sf"/>
</dbReference>
<dbReference type="SUPFAM" id="SSF46626">
    <property type="entry name" value="Cytochrome c"/>
    <property type="match status" value="1"/>
</dbReference>
<dbReference type="Pfam" id="PF00034">
    <property type="entry name" value="Cytochrom_C"/>
    <property type="match status" value="1"/>
</dbReference>
<evidence type="ECO:0000256" key="2">
    <source>
        <dbReference type="ARBA" id="ARBA00022723"/>
    </source>
</evidence>
<dbReference type="EMBL" id="DRNB01000305">
    <property type="protein sequence ID" value="HHJ64883.1"/>
    <property type="molecule type" value="Genomic_DNA"/>
</dbReference>
<feature type="domain" description="Cytochrome c" evidence="6">
    <location>
        <begin position="15"/>
        <end position="104"/>
    </location>
</feature>
<feature type="signal peptide" evidence="5">
    <location>
        <begin position="1"/>
        <end position="17"/>
    </location>
</feature>
<dbReference type="GO" id="GO:0009055">
    <property type="term" value="F:electron transfer activity"/>
    <property type="evidence" value="ECO:0007669"/>
    <property type="project" value="InterPro"/>
</dbReference>
<reference evidence="7" key="1">
    <citation type="journal article" date="2020" name="mSystems">
        <title>Genome- and Community-Level Interaction Insights into Carbon Utilization and Element Cycling Functions of Hydrothermarchaeota in Hydrothermal Sediment.</title>
        <authorList>
            <person name="Zhou Z."/>
            <person name="Liu Y."/>
            <person name="Xu W."/>
            <person name="Pan J."/>
            <person name="Luo Z.H."/>
            <person name="Li M."/>
        </authorList>
    </citation>
    <scope>NUCLEOTIDE SEQUENCE [LARGE SCALE GENOMIC DNA]</scope>
    <source>
        <strain evidence="7">HyVt-501</strain>
    </source>
</reference>
<dbReference type="InterPro" id="IPR009056">
    <property type="entry name" value="Cyt_c-like_dom"/>
</dbReference>
<keyword evidence="2 4" id="KW-0479">Metal-binding</keyword>
<keyword evidence="5" id="KW-0732">Signal</keyword>
<evidence type="ECO:0000256" key="3">
    <source>
        <dbReference type="ARBA" id="ARBA00023004"/>
    </source>
</evidence>
<dbReference type="Gene3D" id="1.10.760.10">
    <property type="entry name" value="Cytochrome c-like domain"/>
    <property type="match status" value="1"/>
</dbReference>
<protein>
    <submittedName>
        <fullName evidence="7">C-type cytochrome</fullName>
    </submittedName>
</protein>
<evidence type="ECO:0000256" key="4">
    <source>
        <dbReference type="PROSITE-ProRule" id="PRU00433"/>
    </source>
</evidence>
<proteinExistence type="predicted"/>
<evidence type="ECO:0000313" key="7">
    <source>
        <dbReference type="EMBL" id="HHJ64883.1"/>
    </source>
</evidence>
<keyword evidence="1 4" id="KW-0349">Heme</keyword>
<evidence type="ECO:0000256" key="5">
    <source>
        <dbReference type="SAM" id="SignalP"/>
    </source>
</evidence>
<organism evidence="7">
    <name type="scientific">Aquifex aeolicus</name>
    <dbReference type="NCBI Taxonomy" id="63363"/>
    <lineage>
        <taxon>Bacteria</taxon>
        <taxon>Pseudomonadati</taxon>
        <taxon>Aquificota</taxon>
        <taxon>Aquificia</taxon>
        <taxon>Aquificales</taxon>
        <taxon>Aquificaceae</taxon>
        <taxon>Aquifex</taxon>
    </lineage>
</organism>
<dbReference type="GO" id="GO:0046872">
    <property type="term" value="F:metal ion binding"/>
    <property type="evidence" value="ECO:0007669"/>
    <property type="project" value="UniProtKB-KW"/>
</dbReference>
<accession>A0A7C5LAE2</accession>
<sequence length="104" mass="11375">MKRLLIPTLFLCGSVLGADGASLFVSKGCASCHPPRRDGMGPSLEKIARAYSGKKEDLLRYLKGQGDAIVEPERAELMRIQLTMISDLSDEELSAIADFILSYK</sequence>
<dbReference type="Proteomes" id="UP000885792">
    <property type="component" value="Unassembled WGS sequence"/>
</dbReference>